<accession>D1B0K4</accession>
<gene>
    <name evidence="1" type="ordered locus">Sdel_0286</name>
</gene>
<dbReference type="RefSeq" id="WP_012856089.1">
    <property type="nucleotide sequence ID" value="NC_013512.1"/>
</dbReference>
<dbReference type="AlphaFoldDB" id="D1B0K4"/>
<organism evidence="1 2">
    <name type="scientific">Sulfurospirillum deleyianum (strain ATCC 51133 / DSM 6946 / 5175)</name>
    <dbReference type="NCBI Taxonomy" id="525898"/>
    <lineage>
        <taxon>Bacteria</taxon>
        <taxon>Pseudomonadati</taxon>
        <taxon>Campylobacterota</taxon>
        <taxon>Epsilonproteobacteria</taxon>
        <taxon>Campylobacterales</taxon>
        <taxon>Sulfurospirillaceae</taxon>
        <taxon>Sulfurospirillum</taxon>
    </lineage>
</organism>
<reference evidence="2" key="1">
    <citation type="submission" date="2009-11" db="EMBL/GenBank/DDBJ databases">
        <title>The complete genome of Sulfurospirillum deleyianum DSM 6946.</title>
        <authorList>
            <consortium name="US DOE Joint Genome Institute (JGI-PGF)"/>
            <person name="Lucas S."/>
            <person name="Copeland A."/>
            <person name="Lapidus A."/>
            <person name="Glavina del Rio T."/>
            <person name="Dalin E."/>
            <person name="Tice H."/>
            <person name="Bruce D."/>
            <person name="Goodwin L."/>
            <person name="Pitluck S."/>
            <person name="Kyrpides N."/>
            <person name="Mavromatis K."/>
            <person name="Ivanova N."/>
            <person name="Ovchinnikova G."/>
            <person name="Munk A.C."/>
            <person name="Lu M."/>
            <person name="Brettin T."/>
            <person name="Detter J.C."/>
            <person name="Han C."/>
            <person name="Tapia R."/>
            <person name="Larimer F."/>
            <person name="Land M."/>
            <person name="Hauser L."/>
            <person name="Markowitz V."/>
            <person name="Cheng J.F."/>
            <person name="Hugenholtz P."/>
            <person name="Woyke T."/>
            <person name="Wu D."/>
            <person name="Aumann P."/>
            <person name="Schneider S."/>
            <person name="Lang E."/>
            <person name="Spring S."/>
            <person name="Klenk H.P."/>
            <person name="Eisen J.A."/>
        </authorList>
    </citation>
    <scope>NUCLEOTIDE SEQUENCE [LARGE SCALE GENOMIC DNA]</scope>
    <source>
        <strain evidence="2">ATCC 51133 / DSM 6946 / 5175</strain>
    </source>
</reference>
<reference evidence="1 2" key="2">
    <citation type="journal article" date="2010" name="Stand. Genomic Sci.">
        <title>Complete genome sequence of Sulfurospirillum deleyianum type strain (5175).</title>
        <authorList>
            <person name="Sikorski J."/>
            <person name="Lapidus A."/>
            <person name="Copeland A."/>
            <person name="Glavina Del Rio T."/>
            <person name="Nolan M."/>
            <person name="Lucas S."/>
            <person name="Chen F."/>
            <person name="Tice H."/>
            <person name="Cheng J.F."/>
            <person name="Saunders E."/>
            <person name="Bruce D."/>
            <person name="Goodwin L."/>
            <person name="Pitluck S."/>
            <person name="Ovchinnikova G."/>
            <person name="Pati A."/>
            <person name="Ivanova N."/>
            <person name="Mavromatis K."/>
            <person name="Chen A."/>
            <person name="Palaniappan K."/>
            <person name="Chain P."/>
            <person name="Land M."/>
            <person name="Hauser L."/>
            <person name="Chang Y.J."/>
            <person name="Jeffries C.D."/>
            <person name="Brettin T."/>
            <person name="Detter J.C."/>
            <person name="Han C."/>
            <person name="Rohde M."/>
            <person name="Lang E."/>
            <person name="Spring S."/>
            <person name="Goker M."/>
            <person name="Bristow J."/>
            <person name="Eisen J.A."/>
            <person name="Markowitz V."/>
            <person name="Hugenholtz P."/>
            <person name="Kyrpides N.C."/>
            <person name="Klenk H.P."/>
        </authorList>
    </citation>
    <scope>NUCLEOTIDE SEQUENCE [LARGE SCALE GENOMIC DNA]</scope>
    <source>
        <strain evidence="2">ATCC 51133 / DSM 6946 / 5175</strain>
    </source>
</reference>
<dbReference type="KEGG" id="sdl:Sdel_0286"/>
<keyword evidence="2" id="KW-1185">Reference proteome</keyword>
<evidence type="ECO:0000313" key="2">
    <source>
        <dbReference type="Proteomes" id="UP000002222"/>
    </source>
</evidence>
<dbReference type="Proteomes" id="UP000002222">
    <property type="component" value="Chromosome"/>
</dbReference>
<sequence>MKNNISIENIKNLLIEYNDVPTEEADKEVTKELIEQLKNDNFFSSYLKKIREMKLKKIKF</sequence>
<dbReference type="HOGENOM" id="CLU_2940123_0_0_7"/>
<name>D1B0K4_SULD5</name>
<protein>
    <submittedName>
        <fullName evidence="1">Uncharacterized protein</fullName>
    </submittedName>
</protein>
<dbReference type="EMBL" id="CP001816">
    <property type="protein sequence ID" value="ACZ11323.1"/>
    <property type="molecule type" value="Genomic_DNA"/>
</dbReference>
<dbReference type="STRING" id="525898.Sdel_0286"/>
<evidence type="ECO:0000313" key="1">
    <source>
        <dbReference type="EMBL" id="ACZ11323.1"/>
    </source>
</evidence>
<dbReference type="OrthoDB" id="9972698at2"/>
<proteinExistence type="predicted"/>